<dbReference type="Gene3D" id="3.30.450.20">
    <property type="entry name" value="PAS domain"/>
    <property type="match status" value="1"/>
</dbReference>
<evidence type="ECO:0000256" key="5">
    <source>
        <dbReference type="SAM" id="Coils"/>
    </source>
</evidence>
<protein>
    <submittedName>
        <fullName evidence="8">Chemotaxis protein</fullName>
    </submittedName>
</protein>
<dbReference type="PRINTS" id="PR00260">
    <property type="entry name" value="CHEMTRNSDUCR"/>
</dbReference>
<dbReference type="PATRIC" id="fig|1195763.3.peg.335"/>
<dbReference type="InterPro" id="IPR004089">
    <property type="entry name" value="MCPsignal_dom"/>
</dbReference>
<dbReference type="OrthoDB" id="2489132at2"/>
<dbReference type="FunFam" id="1.10.287.950:FF:000001">
    <property type="entry name" value="Methyl-accepting chemotaxis sensory transducer"/>
    <property type="match status" value="1"/>
</dbReference>
<dbReference type="InterPro" id="IPR003660">
    <property type="entry name" value="HAMP_dom"/>
</dbReference>
<comment type="caution">
    <text evidence="8">The sequence shown here is derived from an EMBL/GenBank/DDBJ whole genome shotgun (WGS) entry which is preliminary data.</text>
</comment>
<feature type="coiled-coil region" evidence="5">
    <location>
        <begin position="618"/>
        <end position="652"/>
    </location>
</feature>
<feature type="domain" description="HAMP" evidence="7">
    <location>
        <begin position="366"/>
        <end position="420"/>
    </location>
</feature>
<dbReference type="GO" id="GO:0016020">
    <property type="term" value="C:membrane"/>
    <property type="evidence" value="ECO:0007669"/>
    <property type="project" value="UniProtKB-SubCell"/>
</dbReference>
<dbReference type="STRING" id="1195763.ABT56_01550"/>
<reference evidence="8 9" key="1">
    <citation type="submission" date="2015-05" db="EMBL/GenBank/DDBJ databases">
        <title>Photobacterium galathea sp. nov.</title>
        <authorList>
            <person name="Machado H."/>
            <person name="Gram L."/>
        </authorList>
    </citation>
    <scope>NUCLEOTIDE SEQUENCE [LARGE SCALE GENOMIC DNA]</scope>
    <source>
        <strain evidence="8 9">CGMCC 1.12159</strain>
    </source>
</reference>
<evidence type="ECO:0000313" key="8">
    <source>
        <dbReference type="EMBL" id="KLV08918.1"/>
    </source>
</evidence>
<organism evidence="8 9">
    <name type="scientific">Photobacterium aquae</name>
    <dbReference type="NCBI Taxonomy" id="1195763"/>
    <lineage>
        <taxon>Bacteria</taxon>
        <taxon>Pseudomonadati</taxon>
        <taxon>Pseudomonadota</taxon>
        <taxon>Gammaproteobacteria</taxon>
        <taxon>Vibrionales</taxon>
        <taxon>Vibrionaceae</taxon>
        <taxon>Photobacterium</taxon>
    </lineage>
</organism>
<evidence type="ECO:0000256" key="1">
    <source>
        <dbReference type="ARBA" id="ARBA00004370"/>
    </source>
</evidence>
<accession>A0A0J1HB85</accession>
<dbReference type="SMART" id="SM00283">
    <property type="entry name" value="MA"/>
    <property type="match status" value="1"/>
</dbReference>
<evidence type="ECO:0000259" key="6">
    <source>
        <dbReference type="PROSITE" id="PS50111"/>
    </source>
</evidence>
<gene>
    <name evidence="8" type="ORF">ABT56_01550</name>
</gene>
<comment type="similarity">
    <text evidence="3">Belongs to the methyl-accepting chemotaxis (MCP) protein family.</text>
</comment>
<dbReference type="Gene3D" id="1.10.8.500">
    <property type="entry name" value="HAMP domain in histidine kinase"/>
    <property type="match status" value="1"/>
</dbReference>
<dbReference type="CDD" id="cd12913">
    <property type="entry name" value="PDC1_MCP_like"/>
    <property type="match status" value="1"/>
</dbReference>
<name>A0A0J1HB85_9GAMM</name>
<evidence type="ECO:0000259" key="7">
    <source>
        <dbReference type="PROSITE" id="PS50885"/>
    </source>
</evidence>
<dbReference type="SUPFAM" id="SSF58104">
    <property type="entry name" value="Methyl-accepting chemotaxis protein (MCP) signaling domain"/>
    <property type="match status" value="1"/>
</dbReference>
<dbReference type="Pfam" id="PF00015">
    <property type="entry name" value="MCPsignal"/>
    <property type="match status" value="1"/>
</dbReference>
<evidence type="ECO:0000256" key="3">
    <source>
        <dbReference type="ARBA" id="ARBA00029447"/>
    </source>
</evidence>
<dbReference type="AlphaFoldDB" id="A0A0J1HB85"/>
<dbReference type="PROSITE" id="PS50111">
    <property type="entry name" value="CHEMOTAXIS_TRANSDUC_2"/>
    <property type="match status" value="1"/>
</dbReference>
<comment type="subcellular location">
    <subcellularLocation>
        <location evidence="1">Membrane</location>
    </subcellularLocation>
</comment>
<dbReference type="RefSeq" id="WP_047877079.1">
    <property type="nucleotide sequence ID" value="NZ_LDOT01000002.1"/>
</dbReference>
<evidence type="ECO:0000256" key="4">
    <source>
        <dbReference type="PROSITE-ProRule" id="PRU00284"/>
    </source>
</evidence>
<dbReference type="Pfam" id="PF00672">
    <property type="entry name" value="HAMP"/>
    <property type="match status" value="1"/>
</dbReference>
<dbReference type="PANTHER" id="PTHR32089">
    <property type="entry name" value="METHYL-ACCEPTING CHEMOTAXIS PROTEIN MCPB"/>
    <property type="match status" value="1"/>
</dbReference>
<dbReference type="GO" id="GO:0007165">
    <property type="term" value="P:signal transduction"/>
    <property type="evidence" value="ECO:0007669"/>
    <property type="project" value="UniProtKB-KW"/>
</dbReference>
<sequence length="698" mass="74879">MFKTIKTRIALSAGVALVFTLVIAMGFTTNSFTQVQTMTAQEVSAQLKESTTQNLLAVANEQSQQLNGQLAPVLANLSLLRSILELGGEQHVSADVLVQQFINALEIQDKTVFAGYMVWESSPWTTPVTANGIKSVTPEGILAPFFSPLPNGSFDPTAMASFRNQNLNNNGERIDEWHLAPFENGRTFVMEPYYYNVRGNQELITTISQPLKVNGKIVGSLGFDWSLVAFQGQSEQLARQLYNGQGHVMILTSSGMVMADSRNGANIGKKVTGELSSRWSEIVSMARGDNQRLLTIGSEMVAVSTVETSGKPWVVLVSIPSAVVTKDVTDFTQWSESLSEEAIGEGIMAGLFAALAGLAAMFLLAARIGASLKQLVDRMQDIAQGEGDLTRRIQLDSQDETGQLAFWFNTFLERIQGTLRTATDAAEQVDSHATAGRGQAEDVSNQLLGQLNEVSSLATAINEMSATAQEVASSAVQAAAAAAQVQNSSLDGTEKMGHAAKAVTELAGQINSAQAQTQTLVDSSAAIQGILSEIGGIAEQTNLLALNAAIEAARAGEQGRGFAVVADEVRNLANRTQSSTEEIRNMLSRLEEETQSIVALMAQSQQQARDTCEETQAAQLALEEVNEAINVINDMNNQIASAAEEQSSVTEEVNRNVVNINEATNGVMQTMQASVAMSDELAGQAAQLRDELEQFKTR</sequence>
<dbReference type="GO" id="GO:0004888">
    <property type="term" value="F:transmembrane signaling receptor activity"/>
    <property type="evidence" value="ECO:0007669"/>
    <property type="project" value="InterPro"/>
</dbReference>
<proteinExistence type="inferred from homology"/>
<keyword evidence="5" id="KW-0175">Coiled coil</keyword>
<dbReference type="EMBL" id="LDOT01000002">
    <property type="protein sequence ID" value="KLV08918.1"/>
    <property type="molecule type" value="Genomic_DNA"/>
</dbReference>
<dbReference type="SMART" id="SM00304">
    <property type="entry name" value="HAMP"/>
    <property type="match status" value="2"/>
</dbReference>
<feature type="domain" description="Methyl-accepting transducer" evidence="6">
    <location>
        <begin position="425"/>
        <end position="661"/>
    </location>
</feature>
<evidence type="ECO:0000256" key="2">
    <source>
        <dbReference type="ARBA" id="ARBA00023224"/>
    </source>
</evidence>
<dbReference type="Proteomes" id="UP000036097">
    <property type="component" value="Unassembled WGS sequence"/>
</dbReference>
<keyword evidence="2 4" id="KW-0807">Transducer</keyword>
<dbReference type="Gene3D" id="1.10.287.950">
    <property type="entry name" value="Methyl-accepting chemotaxis protein"/>
    <property type="match status" value="1"/>
</dbReference>
<keyword evidence="9" id="KW-1185">Reference proteome</keyword>
<evidence type="ECO:0000313" key="9">
    <source>
        <dbReference type="Proteomes" id="UP000036097"/>
    </source>
</evidence>
<dbReference type="InterPro" id="IPR004090">
    <property type="entry name" value="Chemotax_Me-accpt_rcpt"/>
</dbReference>
<dbReference type="GO" id="GO:0006935">
    <property type="term" value="P:chemotaxis"/>
    <property type="evidence" value="ECO:0007669"/>
    <property type="project" value="InterPro"/>
</dbReference>
<dbReference type="PROSITE" id="PS50885">
    <property type="entry name" value="HAMP"/>
    <property type="match status" value="1"/>
</dbReference>
<dbReference type="PANTHER" id="PTHR32089:SF120">
    <property type="entry name" value="METHYL-ACCEPTING CHEMOTAXIS PROTEIN TLPQ"/>
    <property type="match status" value="1"/>
</dbReference>
<dbReference type="CDD" id="cd06225">
    <property type="entry name" value="HAMP"/>
    <property type="match status" value="1"/>
</dbReference>